<evidence type="ECO:0000313" key="8">
    <source>
        <dbReference type="EMBL" id="RUM99899.1"/>
    </source>
</evidence>
<protein>
    <submittedName>
        <fullName evidence="8">MFS transporter</fullName>
    </submittedName>
</protein>
<keyword evidence="5 6" id="KW-0472">Membrane</keyword>
<dbReference type="InterPro" id="IPR050189">
    <property type="entry name" value="MFS_Efflux_Transporters"/>
</dbReference>
<reference evidence="8 9" key="1">
    <citation type="submission" date="2018-11" db="EMBL/GenBank/DDBJ databases">
        <title>Pseudaminobacter arsenicus sp. nov., an arsenic-resistant bacterium isolated from arsenic-rich aquifers.</title>
        <authorList>
            <person name="Mu Y."/>
        </authorList>
    </citation>
    <scope>NUCLEOTIDE SEQUENCE [LARGE SCALE GENOMIC DNA]</scope>
    <source>
        <strain evidence="8 9">CB3</strain>
    </source>
</reference>
<evidence type="ECO:0000313" key="9">
    <source>
        <dbReference type="Proteomes" id="UP000281647"/>
    </source>
</evidence>
<feature type="transmembrane region" description="Helical" evidence="6">
    <location>
        <begin position="214"/>
        <end position="236"/>
    </location>
</feature>
<feature type="transmembrane region" description="Helical" evidence="6">
    <location>
        <begin position="242"/>
        <end position="263"/>
    </location>
</feature>
<name>A0A432VCL8_9HYPH</name>
<keyword evidence="9" id="KW-1185">Reference proteome</keyword>
<feature type="transmembrane region" description="Helical" evidence="6">
    <location>
        <begin position="50"/>
        <end position="70"/>
    </location>
</feature>
<evidence type="ECO:0000256" key="5">
    <source>
        <dbReference type="ARBA" id="ARBA00023136"/>
    </source>
</evidence>
<keyword evidence="3 6" id="KW-0812">Transmembrane</keyword>
<dbReference type="PANTHER" id="PTHR43124">
    <property type="entry name" value="PURINE EFFLUX PUMP PBUE"/>
    <property type="match status" value="1"/>
</dbReference>
<gene>
    <name evidence="8" type="ORF">EET67_00925</name>
</gene>
<feature type="transmembrane region" description="Helical" evidence="6">
    <location>
        <begin position="169"/>
        <end position="188"/>
    </location>
</feature>
<dbReference type="Proteomes" id="UP000281647">
    <property type="component" value="Unassembled WGS sequence"/>
</dbReference>
<evidence type="ECO:0000256" key="3">
    <source>
        <dbReference type="ARBA" id="ARBA00022692"/>
    </source>
</evidence>
<comment type="caution">
    <text evidence="8">The sequence shown here is derived from an EMBL/GenBank/DDBJ whole genome shotgun (WGS) entry which is preliminary data.</text>
</comment>
<accession>A0A432VCL8</accession>
<dbReference type="GO" id="GO:0005886">
    <property type="term" value="C:plasma membrane"/>
    <property type="evidence" value="ECO:0007669"/>
    <property type="project" value="UniProtKB-SubCell"/>
</dbReference>
<dbReference type="GO" id="GO:0022857">
    <property type="term" value="F:transmembrane transporter activity"/>
    <property type="evidence" value="ECO:0007669"/>
    <property type="project" value="InterPro"/>
</dbReference>
<evidence type="ECO:0000256" key="2">
    <source>
        <dbReference type="ARBA" id="ARBA00022475"/>
    </source>
</evidence>
<dbReference type="Gene3D" id="1.20.1250.20">
    <property type="entry name" value="MFS general substrate transporter like domains"/>
    <property type="match status" value="1"/>
</dbReference>
<dbReference type="InterPro" id="IPR020846">
    <property type="entry name" value="MFS_dom"/>
</dbReference>
<feature type="transmembrane region" description="Helical" evidence="6">
    <location>
        <begin position="105"/>
        <end position="125"/>
    </location>
</feature>
<evidence type="ECO:0000259" key="7">
    <source>
        <dbReference type="PROSITE" id="PS50850"/>
    </source>
</evidence>
<dbReference type="InterPro" id="IPR036259">
    <property type="entry name" value="MFS_trans_sf"/>
</dbReference>
<dbReference type="EMBL" id="RKST01000001">
    <property type="protein sequence ID" value="RUM99899.1"/>
    <property type="molecule type" value="Genomic_DNA"/>
</dbReference>
<proteinExistence type="predicted"/>
<feature type="transmembrane region" description="Helical" evidence="6">
    <location>
        <begin position="82"/>
        <end position="99"/>
    </location>
</feature>
<dbReference type="SUPFAM" id="SSF103473">
    <property type="entry name" value="MFS general substrate transporter"/>
    <property type="match status" value="1"/>
</dbReference>
<dbReference type="Pfam" id="PF07690">
    <property type="entry name" value="MFS_1"/>
    <property type="match status" value="1"/>
</dbReference>
<comment type="subcellular location">
    <subcellularLocation>
        <location evidence="1">Cell membrane</location>
        <topology evidence="1">Multi-pass membrane protein</topology>
    </subcellularLocation>
</comment>
<organism evidence="8 9">
    <name type="scientific">Borborobacter arsenicus</name>
    <dbReference type="NCBI Taxonomy" id="1851146"/>
    <lineage>
        <taxon>Bacteria</taxon>
        <taxon>Pseudomonadati</taxon>
        <taxon>Pseudomonadota</taxon>
        <taxon>Alphaproteobacteria</taxon>
        <taxon>Hyphomicrobiales</taxon>
        <taxon>Phyllobacteriaceae</taxon>
        <taxon>Borborobacter</taxon>
    </lineage>
</organism>
<dbReference type="PROSITE" id="PS50850">
    <property type="entry name" value="MFS"/>
    <property type="match status" value="1"/>
</dbReference>
<keyword evidence="2" id="KW-1003">Cell membrane</keyword>
<dbReference type="OrthoDB" id="9781976at2"/>
<evidence type="ECO:0000256" key="4">
    <source>
        <dbReference type="ARBA" id="ARBA00022989"/>
    </source>
</evidence>
<feature type="transmembrane region" description="Helical" evidence="6">
    <location>
        <begin position="137"/>
        <end position="157"/>
    </location>
</feature>
<feature type="domain" description="Major facilitator superfamily (MFS) profile" evidence="7">
    <location>
        <begin position="14"/>
        <end position="277"/>
    </location>
</feature>
<evidence type="ECO:0000256" key="1">
    <source>
        <dbReference type="ARBA" id="ARBA00004651"/>
    </source>
</evidence>
<dbReference type="InterPro" id="IPR011701">
    <property type="entry name" value="MFS"/>
</dbReference>
<dbReference type="AlphaFoldDB" id="A0A432VCL8"/>
<evidence type="ECO:0000256" key="6">
    <source>
        <dbReference type="SAM" id="Phobius"/>
    </source>
</evidence>
<feature type="transmembrane region" description="Helical" evidence="6">
    <location>
        <begin position="12"/>
        <end position="30"/>
    </location>
</feature>
<keyword evidence="4 6" id="KW-1133">Transmembrane helix</keyword>
<dbReference type="PANTHER" id="PTHR43124:SF3">
    <property type="entry name" value="CHLORAMPHENICOL EFFLUX PUMP RV0191"/>
    <property type="match status" value="1"/>
</dbReference>
<sequence>MRLTSASDCGRWQALSVIAIAVVLSLTTWFSATAVTPELKRVWNLSDTEVAWLTNAVQICFVVGALLASLVNLPDLTRLNRLMAAAAATAALANAGLLLEPGAASVIVLRMITGLSLAAVYPPAMKMVSTWFLRDRGLALGAVIGALSLGSALPHLFRALGQTLPWQLVVGATSIMAFASGLIFLLLCREGPYLFSKAVFNPKEIGMVFRHRNLLLVNIGYFGHMWELYAMWAWLLTFLGGAFLYMGDTGFGFASAFTFLAVAAGNRQRLPASAVGS</sequence>